<feature type="non-terminal residue" evidence="2">
    <location>
        <position position="1"/>
    </location>
</feature>
<organism evidence="2">
    <name type="scientific">Tanacetum cinerariifolium</name>
    <name type="common">Dalmatian daisy</name>
    <name type="synonym">Chrysanthemum cinerariifolium</name>
    <dbReference type="NCBI Taxonomy" id="118510"/>
    <lineage>
        <taxon>Eukaryota</taxon>
        <taxon>Viridiplantae</taxon>
        <taxon>Streptophyta</taxon>
        <taxon>Embryophyta</taxon>
        <taxon>Tracheophyta</taxon>
        <taxon>Spermatophyta</taxon>
        <taxon>Magnoliopsida</taxon>
        <taxon>eudicotyledons</taxon>
        <taxon>Gunneridae</taxon>
        <taxon>Pentapetalae</taxon>
        <taxon>asterids</taxon>
        <taxon>campanulids</taxon>
        <taxon>Asterales</taxon>
        <taxon>Asteraceae</taxon>
        <taxon>Asteroideae</taxon>
        <taxon>Anthemideae</taxon>
        <taxon>Anthemidinae</taxon>
        <taxon>Tanacetum</taxon>
    </lineage>
</organism>
<keyword evidence="2" id="KW-0548">Nucleotidyltransferase</keyword>
<feature type="compositionally biased region" description="Basic and acidic residues" evidence="1">
    <location>
        <begin position="324"/>
        <end position="336"/>
    </location>
</feature>
<accession>A0A699IQ61</accession>
<dbReference type="AlphaFoldDB" id="A0A699IQ61"/>
<feature type="compositionally biased region" description="Polar residues" evidence="1">
    <location>
        <begin position="314"/>
        <end position="323"/>
    </location>
</feature>
<dbReference type="GO" id="GO:0003964">
    <property type="term" value="F:RNA-directed DNA polymerase activity"/>
    <property type="evidence" value="ECO:0007669"/>
    <property type="project" value="UniProtKB-KW"/>
</dbReference>
<dbReference type="EMBL" id="BKCJ010340099">
    <property type="protein sequence ID" value="GEZ90594.1"/>
    <property type="molecule type" value="Genomic_DNA"/>
</dbReference>
<name>A0A699IQ61_TANCI</name>
<feature type="region of interest" description="Disordered" evidence="1">
    <location>
        <begin position="168"/>
        <end position="201"/>
    </location>
</feature>
<keyword evidence="2" id="KW-0695">RNA-directed DNA polymerase</keyword>
<feature type="region of interest" description="Disordered" evidence="1">
    <location>
        <begin position="311"/>
        <end position="336"/>
    </location>
</feature>
<comment type="caution">
    <text evidence="2">The sequence shown here is derived from an EMBL/GenBank/DDBJ whole genome shotgun (WGS) entry which is preliminary data.</text>
</comment>
<reference evidence="2" key="1">
    <citation type="journal article" date="2019" name="Sci. Rep.">
        <title>Draft genome of Tanacetum cinerariifolium, the natural source of mosquito coil.</title>
        <authorList>
            <person name="Yamashiro T."/>
            <person name="Shiraishi A."/>
            <person name="Satake H."/>
            <person name="Nakayama K."/>
        </authorList>
    </citation>
    <scope>NUCLEOTIDE SEQUENCE</scope>
</reference>
<proteinExistence type="predicted"/>
<sequence length="427" mass="49054">ASKPRAAFIDGFCVDLTLKENDPEVLVKSGLKVMAKEEHQTEEGASRKGSGRGMLTVCSEVRNQGTVIPGHQGRRVRKEKQFSKDWRRVRKEKQCSKDWRRVRKEKQCSKDWRRVCSIGYETKRRVCPHTQEIQGIGQTTGAAKTLKAAIRVLALEKQSLLRNIIRKEPPRGERKHYQKVKEAQEGIGSRNQRSKSRALRTTCPNHGFVKKQILSPLGSITLTFQKPKCLVISKHMTEESIPRELPPAKKFIKDPVEIHNIKQRDRESMKEFMQSRRNDEGNYNIPQRRGGGLKREWKKSFPSWKQQEAGLKQNFKNGGFKNQQKPERKQTEKRNNSKVCEFHGEVGHTIDECMHLKRQIEEKLKDGKLSHLIKELKQSNGKYQAKVAKKGETPGKDKSLAIFVTPLKSQRSGIPLGVLLHSIKHKL</sequence>
<evidence type="ECO:0000313" key="3">
    <source>
        <dbReference type="EMBL" id="GEZ90594.1"/>
    </source>
</evidence>
<dbReference type="EMBL" id="BKCJ010320967">
    <property type="protein sequence ID" value="GEZ76797.1"/>
    <property type="molecule type" value="Genomic_DNA"/>
</dbReference>
<keyword evidence="2" id="KW-0808">Transferase</keyword>
<gene>
    <name evidence="2" type="ORF">Tci_548770</name>
    <name evidence="3" type="ORF">Tci_562567</name>
</gene>
<protein>
    <submittedName>
        <fullName evidence="2">Reverse transcriptase domain-containing protein</fullName>
    </submittedName>
</protein>
<evidence type="ECO:0000313" key="2">
    <source>
        <dbReference type="EMBL" id="GEZ76797.1"/>
    </source>
</evidence>
<evidence type="ECO:0000256" key="1">
    <source>
        <dbReference type="SAM" id="MobiDB-lite"/>
    </source>
</evidence>